<proteinExistence type="predicted"/>
<organism evidence="1 2">
    <name type="scientific">Winslowiella toletana</name>
    <dbReference type="NCBI Taxonomy" id="92490"/>
    <lineage>
        <taxon>Bacteria</taxon>
        <taxon>Pseudomonadati</taxon>
        <taxon>Pseudomonadota</taxon>
        <taxon>Gammaproteobacteria</taxon>
        <taxon>Enterobacterales</taxon>
        <taxon>Erwiniaceae</taxon>
        <taxon>Winslowiella</taxon>
    </lineage>
</organism>
<dbReference type="InterPro" id="IPR027056">
    <property type="entry name" value="Gluconate_2DH_su3"/>
</dbReference>
<dbReference type="EC" id="1.1.99.3" evidence="1"/>
<dbReference type="Pfam" id="PF13618">
    <property type="entry name" value="Gluconate_2-dh3"/>
    <property type="match status" value="1"/>
</dbReference>
<reference evidence="1 2" key="1">
    <citation type="submission" date="2021-03" db="EMBL/GenBank/DDBJ databases">
        <authorList>
            <person name="D'Agostino P."/>
            <person name="Huntemann M."/>
            <person name="Clum A."/>
            <person name="Spunde A."/>
            <person name="Palaniappan K."/>
            <person name="Ritter S."/>
            <person name="Mikhailova N."/>
            <person name="Chen I.-M."/>
            <person name="Stamatis D."/>
            <person name="Reddy T."/>
            <person name="O'Malley R."/>
            <person name="Daum C."/>
            <person name="Shapiro N."/>
            <person name="Ivanova N."/>
            <person name="Kyrpides N."/>
            <person name="Woyke T."/>
        </authorList>
    </citation>
    <scope>NUCLEOTIDE SEQUENCE [LARGE SCALE GENOMIC DNA]</scope>
    <source>
        <strain evidence="1 2">WS4403</strain>
    </source>
</reference>
<dbReference type="Proteomes" id="UP001195624">
    <property type="component" value="Unassembled WGS sequence"/>
</dbReference>
<keyword evidence="2" id="KW-1185">Reference proteome</keyword>
<evidence type="ECO:0000313" key="1">
    <source>
        <dbReference type="EMBL" id="MBP2168223.1"/>
    </source>
</evidence>
<comment type="caution">
    <text evidence="1">The sequence shown here is derived from an EMBL/GenBank/DDBJ whole genome shotgun (WGS) entry which is preliminary data.</text>
</comment>
<dbReference type="RefSeq" id="WP_017801154.1">
    <property type="nucleotide sequence ID" value="NZ_JAGGMQ010000001.1"/>
</dbReference>
<protein>
    <submittedName>
        <fullName evidence="1">Gluconate 2-dehydrogenase gamma chain</fullName>
        <ecNumber evidence="1">1.1.99.3</ecNumber>
    </submittedName>
</protein>
<keyword evidence="1" id="KW-0560">Oxidoreductase</keyword>
<dbReference type="GO" id="GO:0033717">
    <property type="term" value="F:gluconate 2-dehydrogenase (acceptor) activity"/>
    <property type="evidence" value="ECO:0007669"/>
    <property type="project" value="UniProtKB-EC"/>
</dbReference>
<evidence type="ECO:0000313" key="2">
    <source>
        <dbReference type="Proteomes" id="UP001195624"/>
    </source>
</evidence>
<gene>
    <name evidence="1" type="ORF">J2125_001415</name>
</gene>
<dbReference type="EMBL" id="JAGGMQ010000001">
    <property type="protein sequence ID" value="MBP2168223.1"/>
    <property type="molecule type" value="Genomic_DNA"/>
</dbReference>
<name>A0ABS4P8G3_9GAMM</name>
<accession>A0ABS4P8G3</accession>
<sequence length="242" mass="27186">MNRREAIFSLTTVVTALAVTPKLSAREMHNVPLETSQNADHLPQPLWQQGYRVLTNETDRQNLTAIFDRLIPADQHGPSASEAGCIEFIDGELAGEYGAGAALYLDGPMQRENEEQLMGSPQFLATPKERYMTGLKALEAWAQVHHQASFHTLQADQIDEFLRAMETGKINLSEQVNSQAFFELMLQNAREGYLSDPIYGGNKNMAGWKMIGFPGARYDYRPYIERRNENLALIPVSLIPDN</sequence>
<reference evidence="2" key="2">
    <citation type="submission" date="2023-07" db="EMBL/GenBank/DDBJ databases">
        <title>Genome mining of underrepresented organisms for secondary metabolites.</title>
        <authorList>
            <person name="D'Agostino P.M."/>
        </authorList>
    </citation>
    <scope>NUCLEOTIDE SEQUENCE [LARGE SCALE GENOMIC DNA]</scope>
    <source>
        <strain evidence="2">WS4403</strain>
    </source>
</reference>